<accession>A0A1M7ZZJ6</accession>
<organism evidence="2 3">
    <name type="scientific">Flavobacterium cucumis</name>
    <dbReference type="NCBI Taxonomy" id="416016"/>
    <lineage>
        <taxon>Bacteria</taxon>
        <taxon>Pseudomonadati</taxon>
        <taxon>Bacteroidota</taxon>
        <taxon>Flavobacteriia</taxon>
        <taxon>Flavobacteriales</taxon>
        <taxon>Flavobacteriaceae</taxon>
        <taxon>Flavobacterium</taxon>
    </lineage>
</organism>
<gene>
    <name evidence="2" type="ORF">SAMN05443547_2674</name>
</gene>
<evidence type="ECO:0000313" key="2">
    <source>
        <dbReference type="EMBL" id="SHO74284.1"/>
    </source>
</evidence>
<keyword evidence="1" id="KW-1133">Transmembrane helix</keyword>
<dbReference type="STRING" id="416016.SAMN05443547_2674"/>
<dbReference type="AlphaFoldDB" id="A0A1M7ZZJ6"/>
<name>A0A1M7ZZJ6_9FLAO</name>
<evidence type="ECO:0000313" key="3">
    <source>
        <dbReference type="Proteomes" id="UP000184611"/>
    </source>
</evidence>
<dbReference type="OrthoDB" id="981524at2"/>
<dbReference type="EMBL" id="FRYK01000007">
    <property type="protein sequence ID" value="SHO74284.1"/>
    <property type="molecule type" value="Genomic_DNA"/>
</dbReference>
<keyword evidence="1" id="KW-0812">Transmembrane</keyword>
<dbReference type="Proteomes" id="UP000184611">
    <property type="component" value="Unassembled WGS sequence"/>
</dbReference>
<feature type="transmembrane region" description="Helical" evidence="1">
    <location>
        <begin position="51"/>
        <end position="70"/>
    </location>
</feature>
<protein>
    <submittedName>
        <fullName evidence="2">Uncharacterized protein</fullName>
    </submittedName>
</protein>
<keyword evidence="1" id="KW-0472">Membrane</keyword>
<dbReference type="RefSeq" id="WP_073585254.1">
    <property type="nucleotide sequence ID" value="NZ_CBCSEA010000014.1"/>
</dbReference>
<evidence type="ECO:0000256" key="1">
    <source>
        <dbReference type="SAM" id="Phobius"/>
    </source>
</evidence>
<keyword evidence="3" id="KW-1185">Reference proteome</keyword>
<sequence length="140" mass="16166">MKPIDLENNKKIASGFKVPDHYFDKFEATLMEEILKEQGSKVVPLCSRKKIWISTLAAVLLLSIGFTTYWNNAQENKIDAVTIENYLAQQRISTSELTKHLTNDDIEALEENLYPNEAYLEAIEDHLLESENLEYHSNEF</sequence>
<proteinExistence type="predicted"/>
<reference evidence="3" key="1">
    <citation type="submission" date="2016-12" db="EMBL/GenBank/DDBJ databases">
        <authorList>
            <person name="Varghese N."/>
            <person name="Submissions S."/>
        </authorList>
    </citation>
    <scope>NUCLEOTIDE SEQUENCE [LARGE SCALE GENOMIC DNA]</scope>
    <source>
        <strain evidence="3">DSM 18830</strain>
    </source>
</reference>